<sequence>MSINNDNIVKIGVALKWRNTFDLTKKYYQENVVTACGCVFRCKVLQAQGKSPIKMTDDQGHIVYTNTDVWDVLVDMAYYYNYVVDTRKLTQQMLDYAKKLDEAFQKQQKEIEALQEDNRDQWGHINDIEKVNTEQQRELNSIFDTISCFSEGIWIDTLLWSNETIWDNNKYAITDDLQNQINVLDENHRQDIEDLTEKHNTEISALAAHVARQEKIQRGINEYLQDQVYDLNNSFSCFSTGVWKNDLHWSQEALWDNNKYAITDALAADIKELDEHLSKSDKAFEEAMLENAKEHGLVNTHLQKHDREIKDLQDLIKEHDEQIIDLIDTLACFSNGYWDNGLKWSNVALWENSNLMYNTFEDIYSQIEGHQKSIENLTKEIQKINTEKENTLKVINKTFDDFRKEHEDFRKEHKEFAKEHDEFKKEHQAITGRLDGLDTKQEGQQHEIDSLLYRISILTNGVWDNNLLWINESEWTNTNFNGSCHCPTDTEERLDELQAGLEATTQRISDAEDNIKVIISDVEVNASAIADNADEIEIIKQNAVTEHRNVAYQLRAIRREQTAQDENIAKIGEHFSCYADGIWGNLFIWDNDLLWANETGVITGEISDLRDDLRDTRYKLNEANEDIMTNLSLIQANNKLIQKNISDIQDNKEAIEATQSELQDTSDEIRKEALTEHRQVAYQLRAIGREQTAQDDNIAKLGEHFGCFVDGVWGIFLSGIMTTYGLMAPE</sequence>
<keyword evidence="1" id="KW-0175">Coiled coil</keyword>
<dbReference type="AlphaFoldDB" id="A0A4P7W3X8"/>
<dbReference type="EMBL" id="CP039396">
    <property type="protein sequence ID" value="QCD42736.1"/>
    <property type="molecule type" value="Genomic_DNA"/>
</dbReference>
<dbReference type="KEGG" id="ddb:E7747_10870"/>
<evidence type="ECO:0000256" key="1">
    <source>
        <dbReference type="SAM" id="Coils"/>
    </source>
</evidence>
<evidence type="ECO:0000313" key="2">
    <source>
        <dbReference type="EMBL" id="QCD42736.1"/>
    </source>
</evidence>
<feature type="coiled-coil region" evidence="1">
    <location>
        <begin position="367"/>
        <end position="426"/>
    </location>
</feature>
<gene>
    <name evidence="2" type="ORF">E7747_10870</name>
</gene>
<evidence type="ECO:0000313" key="3">
    <source>
        <dbReference type="Proteomes" id="UP000297149"/>
    </source>
</evidence>
<dbReference type="PANTHER" id="PTHR45615:SF80">
    <property type="entry name" value="GRIP DOMAIN-CONTAINING PROTEIN"/>
    <property type="match status" value="1"/>
</dbReference>
<organism evidence="2 3">
    <name type="scientific">Duncaniella dubosii</name>
    <dbReference type="NCBI Taxonomy" id="2518971"/>
    <lineage>
        <taxon>Bacteria</taxon>
        <taxon>Pseudomonadati</taxon>
        <taxon>Bacteroidota</taxon>
        <taxon>Bacteroidia</taxon>
        <taxon>Bacteroidales</taxon>
        <taxon>Muribaculaceae</taxon>
        <taxon>Duncaniella</taxon>
    </lineage>
</organism>
<dbReference type="Proteomes" id="UP000297149">
    <property type="component" value="Chromosome"/>
</dbReference>
<proteinExistence type="predicted"/>
<dbReference type="RefSeq" id="WP_136415921.1">
    <property type="nucleotide sequence ID" value="NZ_CP039396.1"/>
</dbReference>
<feature type="coiled-coil region" evidence="1">
    <location>
        <begin position="606"/>
        <end position="672"/>
    </location>
</feature>
<reference evidence="3" key="1">
    <citation type="submission" date="2019-02" db="EMBL/GenBank/DDBJ databases">
        <title>Isolation and identification of novel species under the genus Muribaculum.</title>
        <authorList>
            <person name="Miyake S."/>
            <person name="Ding Y."/>
            <person name="Low A."/>
            <person name="Soh M."/>
            <person name="Seedorf H."/>
        </authorList>
    </citation>
    <scope>NUCLEOTIDE SEQUENCE [LARGE SCALE GENOMIC DNA]</scope>
    <source>
        <strain evidence="3">H5</strain>
    </source>
</reference>
<name>A0A4P7W3X8_9BACT</name>
<dbReference type="PANTHER" id="PTHR45615">
    <property type="entry name" value="MYOSIN HEAVY CHAIN, NON-MUSCLE"/>
    <property type="match status" value="1"/>
</dbReference>
<feature type="coiled-coil region" evidence="1">
    <location>
        <begin position="302"/>
        <end position="329"/>
    </location>
</feature>
<protein>
    <submittedName>
        <fullName evidence="2">Uncharacterized protein</fullName>
    </submittedName>
</protein>
<accession>A0A4P7W3X8</accession>
<keyword evidence="3" id="KW-1185">Reference proteome</keyword>